<organism evidence="5 6">
    <name type="scientific">Geovibrio thiophilus</name>
    <dbReference type="NCBI Taxonomy" id="139438"/>
    <lineage>
        <taxon>Bacteria</taxon>
        <taxon>Pseudomonadati</taxon>
        <taxon>Deferribacterota</taxon>
        <taxon>Deferribacteres</taxon>
        <taxon>Deferribacterales</taxon>
        <taxon>Geovibrionaceae</taxon>
        <taxon>Geovibrio</taxon>
    </lineage>
</organism>
<keyword evidence="2 3" id="KW-0812">Transmembrane</keyword>
<comment type="subcellular location">
    <subcellularLocation>
        <location evidence="1">Endomembrane system</location>
        <topology evidence="1">Multi-pass membrane protein</topology>
    </subcellularLocation>
    <subcellularLocation>
        <location evidence="2">Membrane</location>
        <topology evidence="2">Multi-pass membrane protein</topology>
    </subcellularLocation>
</comment>
<proteinExistence type="predicted"/>
<dbReference type="PANTHER" id="PTHR43373:SF1">
    <property type="entry name" value="NA(+)_H(+) ANTIPORTER SUBUNIT A"/>
    <property type="match status" value="1"/>
</dbReference>
<feature type="transmembrane region" description="Helical" evidence="3">
    <location>
        <begin position="382"/>
        <end position="405"/>
    </location>
</feature>
<sequence length="494" mass="53644">MEIIHSSAPLYAVLVSLVAIIPIYFSRRNPNLRESWTILAAVAKFLIVLSMVPAVLGGKEIYFKIVTAYPGIDIAFKVDSLGLFFALTASFLWILTSFYSIGYVRALKEHAQTRYFICFAGSLSVTIGAAFAANLFTMYIFYEALTLFTYPLIAHEENEEAFRGAKIYLIYLLGTSIAFLLPAILFTYFTAGTMNFRLGGVFGDTGGIHSLFFGVIFAFYIAGIAKAGIMPFHSWLPNAMVAPTPVSSLLHAVAVVKMGVFVVLRVILYVFGVDLLREIGAGAFLAAFACVTIVVSSLIAMRQDNIKARLAYSTISQLSYIVVGAALLSPSGIKASIIHITIHAFSKISLFFWAGAVYVALHKKYISQLSGIAKKMPVSMAVFTIGALSLIGIPPLSGFISKYYFVSGAVEAGMLPVAVVFAVSSFLNALYFLPIIYTAYMKPLDAGMDDKITEAPSAMLIPMCITAGIAVLLFFFPQVLTNFADLIVSGLFKE</sequence>
<feature type="transmembrane region" description="Helical" evidence="3">
    <location>
        <begin position="417"/>
        <end position="437"/>
    </location>
</feature>
<dbReference type="PRINTS" id="PR01434">
    <property type="entry name" value="NADHDHGNASE5"/>
</dbReference>
<evidence type="ECO:0000256" key="1">
    <source>
        <dbReference type="ARBA" id="ARBA00004127"/>
    </source>
</evidence>
<dbReference type="InterPro" id="IPR050616">
    <property type="entry name" value="CPA3_Na-H_Antiporter_A"/>
</dbReference>
<feature type="transmembrane region" description="Helical" evidence="3">
    <location>
        <begin position="167"/>
        <end position="191"/>
    </location>
</feature>
<feature type="transmembrane region" description="Helical" evidence="3">
    <location>
        <begin position="6"/>
        <end position="25"/>
    </location>
</feature>
<keyword evidence="3" id="KW-0472">Membrane</keyword>
<evidence type="ECO:0000256" key="2">
    <source>
        <dbReference type="RuleBase" id="RU000320"/>
    </source>
</evidence>
<feature type="transmembrane region" description="Helical" evidence="3">
    <location>
        <begin position="310"/>
        <end position="328"/>
    </location>
</feature>
<gene>
    <name evidence="5" type="ORF">EP073_05785</name>
</gene>
<dbReference type="GO" id="GO:0016020">
    <property type="term" value="C:membrane"/>
    <property type="evidence" value="ECO:0007669"/>
    <property type="project" value="UniProtKB-SubCell"/>
</dbReference>
<evidence type="ECO:0000313" key="5">
    <source>
        <dbReference type="EMBL" id="QAR32933.1"/>
    </source>
</evidence>
<evidence type="ECO:0000313" key="6">
    <source>
        <dbReference type="Proteomes" id="UP000287502"/>
    </source>
</evidence>
<protein>
    <submittedName>
        <fullName evidence="5">Monovalent cation/H+ antiporter subunit D family protein</fullName>
    </submittedName>
</protein>
<feature type="transmembrane region" description="Helical" evidence="3">
    <location>
        <begin position="37"/>
        <end position="56"/>
    </location>
</feature>
<feature type="transmembrane region" description="Helical" evidence="3">
    <location>
        <begin position="211"/>
        <end position="229"/>
    </location>
</feature>
<name>A0A3R5UXH8_9BACT</name>
<dbReference type="KEGG" id="gtl:EP073_05785"/>
<accession>A0A3R5UXH8</accession>
<dbReference type="GO" id="GO:0012505">
    <property type="term" value="C:endomembrane system"/>
    <property type="evidence" value="ECO:0007669"/>
    <property type="project" value="UniProtKB-SubCell"/>
</dbReference>
<evidence type="ECO:0000256" key="3">
    <source>
        <dbReference type="SAM" id="Phobius"/>
    </source>
</evidence>
<feature type="transmembrane region" description="Helical" evidence="3">
    <location>
        <begin position="115"/>
        <end position="133"/>
    </location>
</feature>
<dbReference type="AlphaFoldDB" id="A0A3R5UXH8"/>
<keyword evidence="6" id="KW-1185">Reference proteome</keyword>
<reference evidence="5 6" key="1">
    <citation type="submission" date="2019-01" db="EMBL/GenBank/DDBJ databases">
        <title>Geovibrio thiophilus DSM 11263, complete genome.</title>
        <authorList>
            <person name="Spring S."/>
            <person name="Bunk B."/>
            <person name="Sproer C."/>
        </authorList>
    </citation>
    <scope>NUCLEOTIDE SEQUENCE [LARGE SCALE GENOMIC DNA]</scope>
    <source>
        <strain evidence="5 6">DSM 11263</strain>
    </source>
</reference>
<keyword evidence="3" id="KW-1133">Transmembrane helix</keyword>
<feature type="transmembrane region" description="Helical" evidence="3">
    <location>
        <begin position="279"/>
        <end position="298"/>
    </location>
</feature>
<dbReference type="RefSeq" id="WP_128466219.1">
    <property type="nucleotide sequence ID" value="NZ_CP035108.1"/>
</dbReference>
<feature type="transmembrane region" description="Helical" evidence="3">
    <location>
        <begin position="458"/>
        <end position="476"/>
    </location>
</feature>
<dbReference type="OrthoDB" id="9807568at2"/>
<dbReference type="Proteomes" id="UP000287502">
    <property type="component" value="Chromosome"/>
</dbReference>
<feature type="transmembrane region" description="Helical" evidence="3">
    <location>
        <begin position="249"/>
        <end position="273"/>
    </location>
</feature>
<feature type="transmembrane region" description="Helical" evidence="3">
    <location>
        <begin position="83"/>
        <end position="103"/>
    </location>
</feature>
<dbReference type="InterPro" id="IPR001750">
    <property type="entry name" value="ND/Mrp_TM"/>
</dbReference>
<feature type="transmembrane region" description="Helical" evidence="3">
    <location>
        <begin position="340"/>
        <end position="361"/>
    </location>
</feature>
<evidence type="ECO:0000259" key="4">
    <source>
        <dbReference type="Pfam" id="PF00361"/>
    </source>
</evidence>
<dbReference type="Pfam" id="PF00361">
    <property type="entry name" value="Proton_antipo_M"/>
    <property type="match status" value="1"/>
</dbReference>
<dbReference type="EMBL" id="CP035108">
    <property type="protein sequence ID" value="QAR32933.1"/>
    <property type="molecule type" value="Genomic_DNA"/>
</dbReference>
<feature type="domain" description="NADH:quinone oxidoreductase/Mrp antiporter transmembrane" evidence="4">
    <location>
        <begin position="132"/>
        <end position="427"/>
    </location>
</feature>
<dbReference type="PANTHER" id="PTHR43373">
    <property type="entry name" value="NA(+)/H(+) ANTIPORTER SUBUNIT"/>
    <property type="match status" value="1"/>
</dbReference>